<dbReference type="GO" id="GO:0003677">
    <property type="term" value="F:DNA binding"/>
    <property type="evidence" value="ECO:0007669"/>
    <property type="project" value="InterPro"/>
</dbReference>
<comment type="caution">
    <text evidence="5">The sequence shown here is derived from an EMBL/GenBank/DDBJ whole genome shotgun (WGS) entry which is preliminary data.</text>
</comment>
<evidence type="ECO:0000256" key="1">
    <source>
        <dbReference type="ARBA" id="ARBA00023012"/>
    </source>
</evidence>
<dbReference type="RefSeq" id="WP_141176175.1">
    <property type="nucleotide sequence ID" value="NZ_JBHUFX010000008.1"/>
</dbReference>
<dbReference type="Gene3D" id="2.40.50.1020">
    <property type="entry name" value="LytTr DNA-binding domain"/>
    <property type="match status" value="1"/>
</dbReference>
<dbReference type="Proteomes" id="UP000319523">
    <property type="component" value="Unassembled WGS sequence"/>
</dbReference>
<feature type="domain" description="Response regulatory" evidence="3">
    <location>
        <begin position="3"/>
        <end position="116"/>
    </location>
</feature>
<name>A0A506V9U7_9GAMM</name>
<dbReference type="Gene3D" id="3.40.50.2300">
    <property type="match status" value="1"/>
</dbReference>
<dbReference type="PANTHER" id="PTHR37299:SF1">
    <property type="entry name" value="STAGE 0 SPORULATION PROTEIN A HOMOLOG"/>
    <property type="match status" value="1"/>
</dbReference>
<dbReference type="OrthoDB" id="236568at2"/>
<accession>A0A506V9U7</accession>
<proteinExistence type="predicted"/>
<evidence type="ECO:0000256" key="2">
    <source>
        <dbReference type="PROSITE-ProRule" id="PRU00169"/>
    </source>
</evidence>
<organism evidence="5 6">
    <name type="scientific">Mixta tenebrionis</name>
    <dbReference type="NCBI Taxonomy" id="2562439"/>
    <lineage>
        <taxon>Bacteria</taxon>
        <taxon>Pseudomonadati</taxon>
        <taxon>Pseudomonadota</taxon>
        <taxon>Gammaproteobacteria</taxon>
        <taxon>Enterobacterales</taxon>
        <taxon>Erwiniaceae</taxon>
        <taxon>Mixta</taxon>
    </lineage>
</organism>
<evidence type="ECO:0000313" key="5">
    <source>
        <dbReference type="EMBL" id="TPW42507.1"/>
    </source>
</evidence>
<dbReference type="CDD" id="cd17532">
    <property type="entry name" value="REC_LytTR_AlgR-like"/>
    <property type="match status" value="1"/>
</dbReference>
<dbReference type="PANTHER" id="PTHR37299">
    <property type="entry name" value="TRANSCRIPTIONAL REGULATOR-RELATED"/>
    <property type="match status" value="1"/>
</dbReference>
<feature type="domain" description="HTH LytTR-type" evidence="4">
    <location>
        <begin position="137"/>
        <end position="239"/>
    </location>
</feature>
<dbReference type="InterPro" id="IPR007492">
    <property type="entry name" value="LytTR_DNA-bd_dom"/>
</dbReference>
<reference evidence="5 6" key="1">
    <citation type="submission" date="2019-06" db="EMBL/GenBank/DDBJ databases">
        <authorList>
            <person name="Yang Y."/>
        </authorList>
    </citation>
    <scope>NUCLEOTIDE SEQUENCE [LARGE SCALE GENOMIC DNA]</scope>
    <source>
        <strain evidence="5 6">BIT-26</strain>
    </source>
</reference>
<dbReference type="SMART" id="SM00850">
    <property type="entry name" value="LytTR"/>
    <property type="match status" value="1"/>
</dbReference>
<dbReference type="Pfam" id="PF00072">
    <property type="entry name" value="Response_reg"/>
    <property type="match status" value="1"/>
</dbReference>
<dbReference type="EMBL" id="VHQI01000005">
    <property type="protein sequence ID" value="TPW42507.1"/>
    <property type="molecule type" value="Genomic_DNA"/>
</dbReference>
<dbReference type="AlphaFoldDB" id="A0A506V9U7"/>
<dbReference type="FunFam" id="3.40.50.2300:FF:000051">
    <property type="entry name" value="Two-component response regulator yehT"/>
    <property type="match status" value="1"/>
</dbReference>
<evidence type="ECO:0000259" key="4">
    <source>
        <dbReference type="PROSITE" id="PS50930"/>
    </source>
</evidence>
<gene>
    <name evidence="5" type="primary">yehT</name>
    <name evidence="5" type="ORF">FKM52_10815</name>
</gene>
<keyword evidence="2" id="KW-0597">Phosphoprotein</keyword>
<dbReference type="Pfam" id="PF04397">
    <property type="entry name" value="LytTR"/>
    <property type="match status" value="1"/>
</dbReference>
<protein>
    <submittedName>
        <fullName evidence="5">Two-component system response regulator BtsR</fullName>
    </submittedName>
</protein>
<dbReference type="FunFam" id="2.40.50.1020:FF:000001">
    <property type="entry name" value="Two-component response regulator yehT"/>
    <property type="match status" value="1"/>
</dbReference>
<dbReference type="NCBIfam" id="NF008677">
    <property type="entry name" value="PRK11697.1"/>
    <property type="match status" value="1"/>
</dbReference>
<dbReference type="PROSITE" id="PS50930">
    <property type="entry name" value="HTH_LYTTR"/>
    <property type="match status" value="1"/>
</dbReference>
<feature type="modified residue" description="4-aspartylphosphate" evidence="2">
    <location>
        <position position="54"/>
    </location>
</feature>
<keyword evidence="1" id="KW-0902">Two-component regulatory system</keyword>
<evidence type="ECO:0000313" key="6">
    <source>
        <dbReference type="Proteomes" id="UP000319523"/>
    </source>
</evidence>
<evidence type="ECO:0000259" key="3">
    <source>
        <dbReference type="PROSITE" id="PS50110"/>
    </source>
</evidence>
<dbReference type="PROSITE" id="PS50110">
    <property type="entry name" value="RESPONSE_REGULATORY"/>
    <property type="match status" value="1"/>
</dbReference>
<keyword evidence="6" id="KW-1185">Reference proteome</keyword>
<dbReference type="InterPro" id="IPR011006">
    <property type="entry name" value="CheY-like_superfamily"/>
</dbReference>
<sequence>MLKVLIVDDEPLARENLRVLLEKEEGIDIVGESANAVEAIGAVHRLRPDVLFLDIQMPRISGLEMAGMLDSERRPHIVFLTAFDEYAVQAFEAHAFDYLLKPVDAGRLQKTLTRLRHHRGAQDLALLPENQQALKFIPCSGHSRIWLLQMAEVAYVSSRVSGVFVTGVDGTEGFTELTLRTLECRTPLIRCHRQYLVNMAQLKEIRFLENGQAELLLRAGQKVPVSRRYLKSLKEALGLKSA</sequence>
<dbReference type="SUPFAM" id="SSF52172">
    <property type="entry name" value="CheY-like"/>
    <property type="match status" value="1"/>
</dbReference>
<dbReference type="InterPro" id="IPR046947">
    <property type="entry name" value="LytR-like"/>
</dbReference>
<dbReference type="SMART" id="SM00448">
    <property type="entry name" value="REC"/>
    <property type="match status" value="1"/>
</dbReference>
<dbReference type="InterPro" id="IPR001789">
    <property type="entry name" value="Sig_transdc_resp-reg_receiver"/>
</dbReference>
<dbReference type="GO" id="GO:0000156">
    <property type="term" value="F:phosphorelay response regulator activity"/>
    <property type="evidence" value="ECO:0007669"/>
    <property type="project" value="InterPro"/>
</dbReference>